<reference evidence="1 2" key="1">
    <citation type="submission" date="2019-03" db="EMBL/GenBank/DDBJ databases">
        <title>Single cell metagenomics reveals metabolic interactions within the superorganism composed of flagellate Streblomastix strix and complex community of Bacteroidetes bacteria on its surface.</title>
        <authorList>
            <person name="Treitli S.C."/>
            <person name="Kolisko M."/>
            <person name="Husnik F."/>
            <person name="Keeling P."/>
            <person name="Hampl V."/>
        </authorList>
    </citation>
    <scope>NUCLEOTIDE SEQUENCE [LARGE SCALE GENOMIC DNA]</scope>
    <source>
        <strain evidence="1">ST1C</strain>
    </source>
</reference>
<evidence type="ECO:0000313" key="1">
    <source>
        <dbReference type="EMBL" id="KAA6360653.1"/>
    </source>
</evidence>
<feature type="non-terminal residue" evidence="1">
    <location>
        <position position="1"/>
    </location>
</feature>
<gene>
    <name evidence="1" type="ORF">EZS28_043820</name>
</gene>
<accession>A0A5J4TRW7</accession>
<protein>
    <submittedName>
        <fullName evidence="1">Uncharacterized protein</fullName>
    </submittedName>
</protein>
<name>A0A5J4TRW7_9EUKA</name>
<organism evidence="1 2">
    <name type="scientific">Streblomastix strix</name>
    <dbReference type="NCBI Taxonomy" id="222440"/>
    <lineage>
        <taxon>Eukaryota</taxon>
        <taxon>Metamonada</taxon>
        <taxon>Preaxostyla</taxon>
        <taxon>Oxymonadida</taxon>
        <taxon>Streblomastigidae</taxon>
        <taxon>Streblomastix</taxon>
    </lineage>
</organism>
<dbReference type="AlphaFoldDB" id="A0A5J4TRW7"/>
<proteinExistence type="predicted"/>
<sequence>CVKDYGDKSEHKDVFPYEIINSYNWKEVLMKTEPFEFEAIDNLDNYESNVV</sequence>
<comment type="caution">
    <text evidence="1">The sequence shown here is derived from an EMBL/GenBank/DDBJ whole genome shotgun (WGS) entry which is preliminary data.</text>
</comment>
<dbReference type="EMBL" id="SNRW01026642">
    <property type="protein sequence ID" value="KAA6360653.1"/>
    <property type="molecule type" value="Genomic_DNA"/>
</dbReference>
<evidence type="ECO:0000313" key="2">
    <source>
        <dbReference type="Proteomes" id="UP000324800"/>
    </source>
</evidence>
<dbReference type="Proteomes" id="UP000324800">
    <property type="component" value="Unassembled WGS sequence"/>
</dbReference>